<evidence type="ECO:0000259" key="4">
    <source>
        <dbReference type="Pfam" id="PF06429"/>
    </source>
</evidence>
<feature type="domain" description="Flagellar basal-body/hook protein C-terminal" evidence="4">
    <location>
        <begin position="227"/>
        <end position="269"/>
    </location>
</feature>
<evidence type="ECO:0000259" key="5">
    <source>
        <dbReference type="Pfam" id="PF22692"/>
    </source>
</evidence>
<reference evidence="6 7" key="1">
    <citation type="submission" date="2014-11" db="EMBL/GenBank/DDBJ databases">
        <authorList>
            <person name="Urmite Genomes Urmite Genomes"/>
        </authorList>
    </citation>
    <scope>NUCLEOTIDE SEQUENCE [LARGE SCALE GENOMIC DNA]</scope>
    <source>
        <strain evidence="6 7">Oc5</strain>
    </source>
</reference>
<comment type="similarity">
    <text evidence="1 2">Belongs to the flagella basal body rod proteins family.</text>
</comment>
<dbReference type="AlphaFoldDB" id="A0A0A1MMC8"/>
<dbReference type="Pfam" id="PF00460">
    <property type="entry name" value="Flg_bb_rod"/>
    <property type="match status" value="1"/>
</dbReference>
<feature type="domain" description="Flagellar hook protein FlgE/F/G-like D1" evidence="5">
    <location>
        <begin position="104"/>
        <end position="169"/>
    </location>
</feature>
<comment type="subcellular location">
    <subcellularLocation>
        <location evidence="2">Bacterial flagellum basal body</location>
    </subcellularLocation>
</comment>
<feature type="domain" description="Flagellar basal body rod protein N-terminal" evidence="3">
    <location>
        <begin position="11"/>
        <end position="35"/>
    </location>
</feature>
<dbReference type="GO" id="GO:0009425">
    <property type="term" value="C:bacterial-type flagellum basal body"/>
    <property type="evidence" value="ECO:0007669"/>
    <property type="project" value="UniProtKB-SubCell"/>
</dbReference>
<dbReference type="InterPro" id="IPR001444">
    <property type="entry name" value="Flag_bb_rod_N"/>
</dbReference>
<evidence type="ECO:0000259" key="3">
    <source>
        <dbReference type="Pfam" id="PF00460"/>
    </source>
</evidence>
<gene>
    <name evidence="6" type="primary">flgG_1</name>
    <name evidence="6" type="ORF">BN997_00612</name>
</gene>
<dbReference type="PROSITE" id="PS00588">
    <property type="entry name" value="FLAGELLA_BB_ROD"/>
    <property type="match status" value="1"/>
</dbReference>
<dbReference type="OrthoDB" id="9804559at2"/>
<dbReference type="STRING" id="545501.BN997_00612"/>
<name>A0A0A1MMC8_9BACI</name>
<dbReference type="EMBL" id="CDGG01000001">
    <property type="protein sequence ID" value="CEI80802.1"/>
    <property type="molecule type" value="Genomic_DNA"/>
</dbReference>
<dbReference type="InterPro" id="IPR037925">
    <property type="entry name" value="FlgE/F/G-like"/>
</dbReference>
<sequence length="272" mass="29357">MSRIMNQSAVTMNQIQHKLDVIGNNISNSNTTGYKNRQVEFSSLLSQQIDNLNAPENAEGRLTPDGIRVGAGAGLGAINLNQLQGSMIETDRSLDAALTEENIFFQVNRVENGQQDTVYTRDGSFFLSPVEGGGVALTTSDGHPIIGTEGPIEIQDEFDAIELNDQGQLLVTRDGEQAAEAELAVVEAVRPSALEAEGDNFFTVSGAADIDEIIQAYAGEGAVIHPQSLEQSNVDMSQQMTDMMAAQRLYQFNSRSITMGDQMLGLVNTIRS</sequence>
<dbReference type="InterPro" id="IPR053967">
    <property type="entry name" value="LlgE_F_G-like_D1"/>
</dbReference>
<protein>
    <submittedName>
        <fullName evidence="6">Flagellar basal-body rod protein FlgG</fullName>
    </submittedName>
</protein>
<evidence type="ECO:0000256" key="2">
    <source>
        <dbReference type="RuleBase" id="RU362116"/>
    </source>
</evidence>
<keyword evidence="6" id="KW-0966">Cell projection</keyword>
<dbReference type="SUPFAM" id="SSF117143">
    <property type="entry name" value="Flagellar hook protein flgE"/>
    <property type="match status" value="1"/>
</dbReference>
<dbReference type="Proteomes" id="UP000040453">
    <property type="component" value="Unassembled WGS sequence"/>
</dbReference>
<dbReference type="PANTHER" id="PTHR30435:SF19">
    <property type="entry name" value="FLAGELLAR BASAL-BODY ROD PROTEIN FLGG"/>
    <property type="match status" value="1"/>
</dbReference>
<keyword evidence="6" id="KW-0969">Cilium</keyword>
<keyword evidence="2" id="KW-0975">Bacterial flagellum</keyword>
<dbReference type="InterPro" id="IPR019776">
    <property type="entry name" value="Flagellar_basal_body_rod_CS"/>
</dbReference>
<evidence type="ECO:0000256" key="1">
    <source>
        <dbReference type="ARBA" id="ARBA00009677"/>
    </source>
</evidence>
<keyword evidence="7" id="KW-1185">Reference proteome</keyword>
<dbReference type="Pfam" id="PF22692">
    <property type="entry name" value="LlgE_F_G_D1"/>
    <property type="match status" value="1"/>
</dbReference>
<dbReference type="InterPro" id="IPR020013">
    <property type="entry name" value="Flagellar_FlgE/F/G"/>
</dbReference>
<keyword evidence="6" id="KW-0282">Flagellum</keyword>
<evidence type="ECO:0000313" key="7">
    <source>
        <dbReference type="Proteomes" id="UP000040453"/>
    </source>
</evidence>
<dbReference type="RefSeq" id="WP_042529558.1">
    <property type="nucleotide sequence ID" value="NZ_CDGG01000001.1"/>
</dbReference>
<dbReference type="InterPro" id="IPR010930">
    <property type="entry name" value="Flg_bb/hook_C_dom"/>
</dbReference>
<dbReference type="GO" id="GO:0071978">
    <property type="term" value="P:bacterial-type flagellum-dependent swarming motility"/>
    <property type="evidence" value="ECO:0007669"/>
    <property type="project" value="TreeGrafter"/>
</dbReference>
<organism evidence="6 7">
    <name type="scientific">Oceanobacillus oncorhynchi</name>
    <dbReference type="NCBI Taxonomy" id="545501"/>
    <lineage>
        <taxon>Bacteria</taxon>
        <taxon>Bacillati</taxon>
        <taxon>Bacillota</taxon>
        <taxon>Bacilli</taxon>
        <taxon>Bacillales</taxon>
        <taxon>Bacillaceae</taxon>
        <taxon>Oceanobacillus</taxon>
    </lineage>
</organism>
<dbReference type="PANTHER" id="PTHR30435">
    <property type="entry name" value="FLAGELLAR PROTEIN"/>
    <property type="match status" value="1"/>
</dbReference>
<dbReference type="Pfam" id="PF06429">
    <property type="entry name" value="Flg_bbr_C"/>
    <property type="match status" value="1"/>
</dbReference>
<accession>A0A0A1MMC8</accession>
<evidence type="ECO:0000313" key="6">
    <source>
        <dbReference type="EMBL" id="CEI80802.1"/>
    </source>
</evidence>
<dbReference type="NCBIfam" id="TIGR03506">
    <property type="entry name" value="FlgEFG_subfam"/>
    <property type="match status" value="1"/>
</dbReference>
<proteinExistence type="inferred from homology"/>